<feature type="compositionally biased region" description="Basic and acidic residues" evidence="10">
    <location>
        <begin position="597"/>
        <end position="620"/>
    </location>
</feature>
<evidence type="ECO:0000256" key="7">
    <source>
        <dbReference type="ARBA" id="ARBA00023242"/>
    </source>
</evidence>
<dbReference type="CDD" id="cd16162">
    <property type="entry name" value="OCRE_RBM5_like"/>
    <property type="match status" value="1"/>
</dbReference>
<feature type="compositionally biased region" description="Basic and acidic residues" evidence="10">
    <location>
        <begin position="37"/>
        <end position="46"/>
    </location>
</feature>
<evidence type="ECO:0008006" key="17">
    <source>
        <dbReference type="Google" id="ProtNLM"/>
    </source>
</evidence>
<evidence type="ECO:0000256" key="6">
    <source>
        <dbReference type="ARBA" id="ARBA00022884"/>
    </source>
</evidence>
<keyword evidence="7" id="KW-0539">Nucleus</keyword>
<comment type="subcellular location">
    <subcellularLocation>
        <location evidence="1">Nucleus</location>
    </subcellularLocation>
</comment>
<evidence type="ECO:0000256" key="2">
    <source>
        <dbReference type="ARBA" id="ARBA00022723"/>
    </source>
</evidence>
<feature type="region of interest" description="Disordered" evidence="10">
    <location>
        <begin position="590"/>
        <end position="620"/>
    </location>
</feature>
<evidence type="ECO:0000256" key="1">
    <source>
        <dbReference type="ARBA" id="ARBA00004123"/>
    </source>
</evidence>
<dbReference type="GO" id="GO:0003723">
    <property type="term" value="F:RNA binding"/>
    <property type="evidence" value="ECO:0007669"/>
    <property type="project" value="UniProtKB-UniRule"/>
</dbReference>
<dbReference type="PANTHER" id="PTHR13948:SF3">
    <property type="entry name" value="FI21118P1"/>
    <property type="match status" value="1"/>
</dbReference>
<evidence type="ECO:0000313" key="15">
    <source>
        <dbReference type="EMBL" id="CAG7664880.1"/>
    </source>
</evidence>
<evidence type="ECO:0000256" key="10">
    <source>
        <dbReference type="SAM" id="MobiDB-lite"/>
    </source>
</evidence>
<feature type="domain" description="G-patch" evidence="13">
    <location>
        <begin position="823"/>
        <end position="869"/>
    </location>
</feature>
<organism evidence="15 16">
    <name type="scientific">Allacma fusca</name>
    <dbReference type="NCBI Taxonomy" id="39272"/>
    <lineage>
        <taxon>Eukaryota</taxon>
        <taxon>Metazoa</taxon>
        <taxon>Ecdysozoa</taxon>
        <taxon>Arthropoda</taxon>
        <taxon>Hexapoda</taxon>
        <taxon>Collembola</taxon>
        <taxon>Symphypleona</taxon>
        <taxon>Sminthuridae</taxon>
        <taxon>Allacma</taxon>
    </lineage>
</organism>
<evidence type="ECO:0000259" key="14">
    <source>
        <dbReference type="PROSITE" id="PS50199"/>
    </source>
</evidence>
<feature type="compositionally biased region" description="Basic residues" evidence="10">
    <location>
        <begin position="146"/>
        <end position="155"/>
    </location>
</feature>
<dbReference type="PANTHER" id="PTHR13948">
    <property type="entry name" value="RNA-BINDING PROTEIN"/>
    <property type="match status" value="1"/>
</dbReference>
<gene>
    <name evidence="15" type="ORF">AFUS01_LOCUS1594</name>
</gene>
<keyword evidence="6 8" id="KW-0694">RNA-binding</keyword>
<reference evidence="15" key="1">
    <citation type="submission" date="2021-06" db="EMBL/GenBank/DDBJ databases">
        <authorList>
            <person name="Hodson N. C."/>
            <person name="Mongue J. A."/>
            <person name="Jaron S. K."/>
        </authorList>
    </citation>
    <scope>NUCLEOTIDE SEQUENCE</scope>
</reference>
<evidence type="ECO:0000256" key="4">
    <source>
        <dbReference type="ARBA" id="ARBA00022771"/>
    </source>
</evidence>
<dbReference type="SMART" id="SM00547">
    <property type="entry name" value="ZnF_RBZ"/>
    <property type="match status" value="1"/>
</dbReference>
<dbReference type="InterPro" id="IPR001876">
    <property type="entry name" value="Znf_RanBP2"/>
</dbReference>
<evidence type="ECO:0000313" key="16">
    <source>
        <dbReference type="Proteomes" id="UP000708208"/>
    </source>
</evidence>
<dbReference type="InterPro" id="IPR000504">
    <property type="entry name" value="RRM_dom"/>
</dbReference>
<feature type="compositionally biased region" description="Polar residues" evidence="10">
    <location>
        <begin position="498"/>
        <end position="519"/>
    </location>
</feature>
<evidence type="ECO:0000256" key="8">
    <source>
        <dbReference type="PROSITE-ProRule" id="PRU00176"/>
    </source>
</evidence>
<evidence type="ECO:0000256" key="5">
    <source>
        <dbReference type="ARBA" id="ARBA00022833"/>
    </source>
</evidence>
<protein>
    <recommendedName>
        <fullName evidence="17">RNA-binding protein 5</fullName>
    </recommendedName>
</protein>
<dbReference type="SMART" id="SM00360">
    <property type="entry name" value="RRM"/>
    <property type="match status" value="2"/>
</dbReference>
<dbReference type="OrthoDB" id="29221at2759"/>
<dbReference type="Pfam" id="PF01585">
    <property type="entry name" value="G-patch"/>
    <property type="match status" value="1"/>
</dbReference>
<dbReference type="InterPro" id="IPR000467">
    <property type="entry name" value="G_patch_dom"/>
</dbReference>
<feature type="compositionally biased region" description="Basic residues" evidence="10">
    <location>
        <begin position="93"/>
        <end position="109"/>
    </location>
</feature>
<dbReference type="SMART" id="SM00443">
    <property type="entry name" value="G_patch"/>
    <property type="match status" value="1"/>
</dbReference>
<name>A0A8J2NRE9_9HEXA</name>
<dbReference type="InterPro" id="IPR041591">
    <property type="entry name" value="OCRE"/>
</dbReference>
<dbReference type="GO" id="GO:0000398">
    <property type="term" value="P:mRNA splicing, via spliceosome"/>
    <property type="evidence" value="ECO:0007669"/>
    <property type="project" value="TreeGrafter"/>
</dbReference>
<evidence type="ECO:0000259" key="13">
    <source>
        <dbReference type="PROSITE" id="PS50174"/>
    </source>
</evidence>
<keyword evidence="4 9" id="KW-0863">Zinc-finger</keyword>
<dbReference type="Pfam" id="PF00076">
    <property type="entry name" value="RRM_1"/>
    <property type="match status" value="1"/>
</dbReference>
<feature type="compositionally biased region" description="Basic and acidic residues" evidence="10">
    <location>
        <begin position="520"/>
        <end position="529"/>
    </location>
</feature>
<evidence type="ECO:0000256" key="9">
    <source>
        <dbReference type="PROSITE-ProRule" id="PRU00322"/>
    </source>
</evidence>
<dbReference type="PROSITE" id="PS50199">
    <property type="entry name" value="ZF_RANBP2_2"/>
    <property type="match status" value="1"/>
</dbReference>
<dbReference type="Proteomes" id="UP000708208">
    <property type="component" value="Unassembled WGS sequence"/>
</dbReference>
<proteinExistence type="predicted"/>
<feature type="compositionally biased region" description="Basic and acidic residues" evidence="10">
    <location>
        <begin position="165"/>
        <end position="186"/>
    </location>
</feature>
<feature type="domain" description="C2H2-type" evidence="12">
    <location>
        <begin position="728"/>
        <end position="758"/>
    </location>
</feature>
<dbReference type="PROSITE" id="PS01358">
    <property type="entry name" value="ZF_RANBP2_1"/>
    <property type="match status" value="1"/>
</dbReference>
<dbReference type="PROSITE" id="PS50157">
    <property type="entry name" value="ZINC_FINGER_C2H2_2"/>
    <property type="match status" value="1"/>
</dbReference>
<dbReference type="InterPro" id="IPR013087">
    <property type="entry name" value="Znf_C2H2_type"/>
</dbReference>
<dbReference type="PROSITE" id="PS50174">
    <property type="entry name" value="G_PATCH"/>
    <property type="match status" value="1"/>
</dbReference>
<feature type="compositionally biased region" description="Basic and acidic residues" evidence="10">
    <location>
        <begin position="54"/>
        <end position="92"/>
    </location>
</feature>
<feature type="domain" description="RRM" evidence="11">
    <location>
        <begin position="195"/>
        <end position="276"/>
    </location>
</feature>
<accession>A0A8J2NRE9</accession>
<evidence type="ECO:0000256" key="3">
    <source>
        <dbReference type="ARBA" id="ARBA00022737"/>
    </source>
</evidence>
<dbReference type="GO" id="GO:0008270">
    <property type="term" value="F:zinc ion binding"/>
    <property type="evidence" value="ECO:0007669"/>
    <property type="project" value="UniProtKB-KW"/>
</dbReference>
<evidence type="ECO:0000259" key="11">
    <source>
        <dbReference type="PROSITE" id="PS50102"/>
    </source>
</evidence>
<dbReference type="GO" id="GO:0005634">
    <property type="term" value="C:nucleus"/>
    <property type="evidence" value="ECO:0007669"/>
    <property type="project" value="UniProtKB-SubCell"/>
</dbReference>
<evidence type="ECO:0000259" key="12">
    <source>
        <dbReference type="PROSITE" id="PS50157"/>
    </source>
</evidence>
<dbReference type="EMBL" id="CAJVCH010008846">
    <property type="protein sequence ID" value="CAG7664880.1"/>
    <property type="molecule type" value="Genomic_DNA"/>
</dbReference>
<dbReference type="PROSITE" id="PS50102">
    <property type="entry name" value="RRM"/>
    <property type="match status" value="1"/>
</dbReference>
<sequence length="893" mass="102762">MEHQAHFWSVNRLADEDMDIEEDKRSEGEIYSDGDNIEDRREKNYGEEYDIDIGESRRYDENRDRERPKDADRSRSKSSRRERSRDRRERDHKYKSKSSRRSPERKRSRSRDSTNRYDRKSRRHKHRIRHRRHTSSESRSSSRSGGRSRRRRSRSHTYDSYGSSEDSRDYCSDYYGDRGAQDKSNDSYKYQEPNSTVMVRGLASHLTEQDIRADILKCGIMIKDIRLIRHRDTGASRGFAFVEFHSVQEATRWMDMKMGSLVLQDEYHASLIYSVPKVPFNEKSRVVLSDWYCTKCQGHNFKRREFCYKCHNPRPEDQDPEFTEELSSHPTNTIILYNLDALTTEEGVLQAFKSRSSLASIPIRSVRIARESVTNLSRGMCYVETNNVADSIRLYTLLTQDTLTVDSREAGAAYSKPTSHSSVNSSVAATALAAAQWTNSGKSQVYDEETIEKMAQYSASLYAKTPEEHASYLTYYREYYRNQSSEGDTSKPGHHQGTEPTSSSSQVAVLKASSGSTASDSRRDEKDNKLTAQPNDVPDTSRYQYDEASGYYYDPVSGFYYDASTQYFYDSTKQQFLYWNSEQNKYVVVPDSASSSKESDTKKGGDKKKDRKPEKTDKVKVAKKIAKDMEKWAKTLNQKKDGFKPVFESITQNTAAPSEANTAEELPQYNYRLDMNLKQTNTTVNSSSKAQLVAPYADESDSEEEVLKPAAMTVNPFIPDALVDYNKLACLLCKRQFPNKEVLQKHTKLSDLHKKNLEELKKSNEKSFSDPSTTYRDRAKERRMKFGSDPDEGRNTLKDMYMQAKKDINLSYVEEPTKDGIKDDNVGNRMLQKMGWQEGQGLGKGNQGRTDIITTERRAPNAGLGVRGVPVIDDDDRYSRARKLTLARYQELE</sequence>
<dbReference type="Pfam" id="PF17780">
    <property type="entry name" value="OCRE"/>
    <property type="match status" value="1"/>
</dbReference>
<feature type="region of interest" description="Disordered" evidence="10">
    <location>
        <begin position="1"/>
        <end position="190"/>
    </location>
</feature>
<keyword evidence="3" id="KW-0677">Repeat</keyword>
<comment type="caution">
    <text evidence="15">The sequence shown here is derived from an EMBL/GenBank/DDBJ whole genome shotgun (WGS) entry which is preliminary data.</text>
</comment>
<feature type="domain" description="RanBP2-type" evidence="14">
    <location>
        <begin position="287"/>
        <end position="316"/>
    </location>
</feature>
<feature type="region of interest" description="Disordered" evidence="10">
    <location>
        <begin position="483"/>
        <end position="543"/>
    </location>
</feature>
<feature type="region of interest" description="Disordered" evidence="10">
    <location>
        <begin position="760"/>
        <end position="780"/>
    </location>
</feature>
<keyword evidence="5" id="KW-0862">Zinc</keyword>
<dbReference type="AlphaFoldDB" id="A0A8J2NRE9"/>
<keyword evidence="2" id="KW-0479">Metal-binding</keyword>
<feature type="compositionally biased region" description="Basic residues" evidence="10">
    <location>
        <begin position="119"/>
        <end position="133"/>
    </location>
</feature>
<keyword evidence="16" id="KW-1185">Reference proteome</keyword>